<dbReference type="SUPFAM" id="SSF56349">
    <property type="entry name" value="DNA breaking-rejoining enzymes"/>
    <property type="match status" value="1"/>
</dbReference>
<evidence type="ECO:0000256" key="2">
    <source>
        <dbReference type="ARBA" id="ARBA00023125"/>
    </source>
</evidence>
<proteinExistence type="inferred from homology"/>
<evidence type="ECO:0000256" key="1">
    <source>
        <dbReference type="ARBA" id="ARBA00008857"/>
    </source>
</evidence>
<dbReference type="InterPro" id="IPR013762">
    <property type="entry name" value="Integrase-like_cat_sf"/>
</dbReference>
<keyword evidence="6" id="KW-1185">Reference proteome</keyword>
<dbReference type="InterPro" id="IPR002104">
    <property type="entry name" value="Integrase_catalytic"/>
</dbReference>
<dbReference type="InterPro" id="IPR025269">
    <property type="entry name" value="SAM-like_dom"/>
</dbReference>
<evidence type="ECO:0000259" key="4">
    <source>
        <dbReference type="PROSITE" id="PS51898"/>
    </source>
</evidence>
<dbReference type="PROSITE" id="PS51898">
    <property type="entry name" value="TYR_RECOMBINASE"/>
    <property type="match status" value="1"/>
</dbReference>
<dbReference type="Proteomes" id="UP000721861">
    <property type="component" value="Unassembled WGS sequence"/>
</dbReference>
<dbReference type="CDD" id="cd01185">
    <property type="entry name" value="INTN1_C_like"/>
    <property type="match status" value="1"/>
</dbReference>
<keyword evidence="3" id="KW-0233">DNA recombination</keyword>
<dbReference type="InterPro" id="IPR010998">
    <property type="entry name" value="Integrase_recombinase_N"/>
</dbReference>
<dbReference type="PANTHER" id="PTHR30349">
    <property type="entry name" value="PHAGE INTEGRASE-RELATED"/>
    <property type="match status" value="1"/>
</dbReference>
<dbReference type="Pfam" id="PF13102">
    <property type="entry name" value="Phage_int_SAM_5"/>
    <property type="match status" value="1"/>
</dbReference>
<gene>
    <name evidence="5" type="ORF">KEM09_08470</name>
</gene>
<dbReference type="EMBL" id="JAGUCN010000008">
    <property type="protein sequence ID" value="MBS2211432.1"/>
    <property type="molecule type" value="Genomic_DNA"/>
</dbReference>
<accession>A0ABS5K996</accession>
<dbReference type="Pfam" id="PF17293">
    <property type="entry name" value="Arm-DNA-bind_5"/>
    <property type="match status" value="1"/>
</dbReference>
<dbReference type="RefSeq" id="WP_212227577.1">
    <property type="nucleotide sequence ID" value="NZ_JAGUCN010000008.1"/>
</dbReference>
<dbReference type="InterPro" id="IPR050090">
    <property type="entry name" value="Tyrosine_recombinase_XerCD"/>
</dbReference>
<sequence length="401" mass="46468">MRLISSFVIKKTKAKKDGSCPIYIRVTLNQKRMELSSGIFISPNDWNEVAQKIDPGIEGAKVYNNRLTKMTTNIYDLYNQLVSLGKPFDIHTIKKRYLGISEVPGLLKIFDYYLHTMETNLGKGYAFETLKHYRVSRSKLAEFMSEQLSCKDMPVNVINYDFLNRFDMYLKSTYGIHQNTAWNYHKHLRRVLNLAISMDHIRKNPYSKFKVKLEEAHRDFLTKDELARIETKAIDLERLSIVRDIFVFACYTGLAYADIAKLNKEHLQTRNDGNLWIIIKRTKTKSICHIPLFPNAMHILNKYADYPETLLKGRVLPVSSNQRLNSYLKELADICDIKKNLTMHMARHTFATTVTLSNGVPIETVSKLLGHRSLKVTQIYARVLESKISEDMMVLKTKLGM</sequence>
<dbReference type="Gene3D" id="1.10.443.10">
    <property type="entry name" value="Intergrase catalytic core"/>
    <property type="match status" value="1"/>
</dbReference>
<evidence type="ECO:0000313" key="6">
    <source>
        <dbReference type="Proteomes" id="UP000721861"/>
    </source>
</evidence>
<evidence type="ECO:0000313" key="5">
    <source>
        <dbReference type="EMBL" id="MBS2211432.1"/>
    </source>
</evidence>
<reference evidence="5 6" key="1">
    <citation type="journal article" date="2014" name="Int. J. Syst. Evol. Microbiol.">
        <title>Carboxylicivirga gen. nov. in the family Marinilabiliaceae with two novel species, Carboxylicivirga mesophila sp. nov. and Carboxylicivirga taeanensis sp. nov., and reclassification of Cytophaga fermentans as Saccharicrinis fermentans gen. nov., comb. nov.</title>
        <authorList>
            <person name="Yang S.H."/>
            <person name="Seo H.S."/>
            <person name="Woo J.H."/>
            <person name="Oh H.M."/>
            <person name="Jang H."/>
            <person name="Lee J.H."/>
            <person name="Kim S.J."/>
            <person name="Kwon K.K."/>
        </authorList>
    </citation>
    <scope>NUCLEOTIDE SEQUENCE [LARGE SCALE GENOMIC DNA]</scope>
    <source>
        <strain evidence="5 6">JCM 18290</strain>
    </source>
</reference>
<dbReference type="Gene3D" id="1.10.150.130">
    <property type="match status" value="1"/>
</dbReference>
<comment type="similarity">
    <text evidence="1">Belongs to the 'phage' integrase family.</text>
</comment>
<evidence type="ECO:0000256" key="3">
    <source>
        <dbReference type="ARBA" id="ARBA00023172"/>
    </source>
</evidence>
<name>A0ABS5K996_9BACT</name>
<keyword evidence="2" id="KW-0238">DNA-binding</keyword>
<dbReference type="InterPro" id="IPR035386">
    <property type="entry name" value="Arm-DNA-bind_5"/>
</dbReference>
<feature type="domain" description="Tyr recombinase" evidence="4">
    <location>
        <begin position="216"/>
        <end position="393"/>
    </location>
</feature>
<protein>
    <submittedName>
        <fullName evidence="5">Site-specific integrase</fullName>
    </submittedName>
</protein>
<dbReference type="PANTHER" id="PTHR30349:SF64">
    <property type="entry name" value="PROPHAGE INTEGRASE INTD-RELATED"/>
    <property type="match status" value="1"/>
</dbReference>
<dbReference type="Pfam" id="PF00589">
    <property type="entry name" value="Phage_integrase"/>
    <property type="match status" value="1"/>
</dbReference>
<dbReference type="InterPro" id="IPR011010">
    <property type="entry name" value="DNA_brk_join_enz"/>
</dbReference>
<comment type="caution">
    <text evidence="5">The sequence shown here is derived from an EMBL/GenBank/DDBJ whole genome shotgun (WGS) entry which is preliminary data.</text>
</comment>
<organism evidence="5 6">
    <name type="scientific">Carboxylicivirga mesophila</name>
    <dbReference type="NCBI Taxonomy" id="1166478"/>
    <lineage>
        <taxon>Bacteria</taxon>
        <taxon>Pseudomonadati</taxon>
        <taxon>Bacteroidota</taxon>
        <taxon>Bacteroidia</taxon>
        <taxon>Marinilabiliales</taxon>
        <taxon>Marinilabiliaceae</taxon>
        <taxon>Carboxylicivirga</taxon>
    </lineage>
</organism>